<reference evidence="5" key="1">
    <citation type="journal article" date="2020" name="Stud. Mycol.">
        <title>101 Dothideomycetes genomes: a test case for predicting lifestyles and emergence of pathogens.</title>
        <authorList>
            <person name="Haridas S."/>
            <person name="Albert R."/>
            <person name="Binder M."/>
            <person name="Bloem J."/>
            <person name="Labutti K."/>
            <person name="Salamov A."/>
            <person name="Andreopoulos B."/>
            <person name="Baker S."/>
            <person name="Barry K."/>
            <person name="Bills G."/>
            <person name="Bluhm B."/>
            <person name="Cannon C."/>
            <person name="Castanera R."/>
            <person name="Culley D."/>
            <person name="Daum C."/>
            <person name="Ezra D."/>
            <person name="Gonzalez J."/>
            <person name="Henrissat B."/>
            <person name="Kuo A."/>
            <person name="Liang C."/>
            <person name="Lipzen A."/>
            <person name="Lutzoni F."/>
            <person name="Magnuson J."/>
            <person name="Mondo S."/>
            <person name="Nolan M."/>
            <person name="Ohm R."/>
            <person name="Pangilinan J."/>
            <person name="Park H.-J."/>
            <person name="Ramirez L."/>
            <person name="Alfaro M."/>
            <person name="Sun H."/>
            <person name="Tritt A."/>
            <person name="Yoshinaga Y."/>
            <person name="Zwiers L.-H."/>
            <person name="Turgeon B."/>
            <person name="Goodwin S."/>
            <person name="Spatafora J."/>
            <person name="Crous P."/>
            <person name="Grigoriev I."/>
        </authorList>
    </citation>
    <scope>NUCLEOTIDE SEQUENCE</scope>
    <source>
        <strain evidence="5">CBS 627.86</strain>
    </source>
</reference>
<feature type="domain" description="O-methyltransferase C-terminal" evidence="4">
    <location>
        <begin position="186"/>
        <end position="390"/>
    </location>
</feature>
<sequence length="423" mass="47322">MSNLAAQLTSRILDNTTKVNNYLQAHELPDLSFDTDVPPTVQQDDDFTVPRDAAVEAAEELLALLGGSTRAIFTQKITDLANLQAICRFDIATALPEEPKSSTYDELATSTGLPEPDVRRIVRGSITNHVFKEERSGEVSHTAASRFLANNKLVRQWIEMTATETMPGALNMVNAMSKWPASGEPNEAGWNIAYNTTDICWEYLPKVPERAQVFADAMSVFTAGSAYGPEALLEYVDKNKLHQGTIVDIGGSHGSVSIPIIRQHQDLRCIVQDLPAVIEVAEKNVQGDIKDRVEFMHHDFFTEQPVKNAEIYLMRWILHDWSDKYASKILKALVPAMKKGARLLIHEYIIPEPGKGSATSQLSYRWMDTLIKGLCNGKERDEQDWRALFAAVDSRFVVRALYQSDLSKLGIVDVEWCPEESQK</sequence>
<dbReference type="GO" id="GO:0032259">
    <property type="term" value="P:methylation"/>
    <property type="evidence" value="ECO:0007669"/>
    <property type="project" value="UniProtKB-KW"/>
</dbReference>
<gene>
    <name evidence="5" type="ORF">BDV96DRAFT_488602</name>
</gene>
<evidence type="ECO:0000313" key="5">
    <source>
        <dbReference type="EMBL" id="KAF2118391.1"/>
    </source>
</evidence>
<evidence type="ECO:0000259" key="4">
    <source>
        <dbReference type="Pfam" id="PF00891"/>
    </source>
</evidence>
<dbReference type="InterPro" id="IPR001077">
    <property type="entry name" value="COMT_C"/>
</dbReference>
<evidence type="ECO:0000313" key="6">
    <source>
        <dbReference type="Proteomes" id="UP000799770"/>
    </source>
</evidence>
<dbReference type="InterPro" id="IPR036390">
    <property type="entry name" value="WH_DNA-bd_sf"/>
</dbReference>
<dbReference type="InterPro" id="IPR036388">
    <property type="entry name" value="WH-like_DNA-bd_sf"/>
</dbReference>
<organism evidence="5 6">
    <name type="scientific">Lophiotrema nucula</name>
    <dbReference type="NCBI Taxonomy" id="690887"/>
    <lineage>
        <taxon>Eukaryota</taxon>
        <taxon>Fungi</taxon>
        <taxon>Dikarya</taxon>
        <taxon>Ascomycota</taxon>
        <taxon>Pezizomycotina</taxon>
        <taxon>Dothideomycetes</taxon>
        <taxon>Pleosporomycetidae</taxon>
        <taxon>Pleosporales</taxon>
        <taxon>Lophiotremataceae</taxon>
        <taxon>Lophiotrema</taxon>
    </lineage>
</organism>
<dbReference type="CDD" id="cd02440">
    <property type="entry name" value="AdoMet_MTases"/>
    <property type="match status" value="1"/>
</dbReference>
<dbReference type="OrthoDB" id="1606438at2759"/>
<protein>
    <submittedName>
        <fullName evidence="5">O-methyltransferase-domain-containing protein</fullName>
    </submittedName>
</protein>
<keyword evidence="6" id="KW-1185">Reference proteome</keyword>
<accession>A0A6A5ZJF9</accession>
<dbReference type="PROSITE" id="PS51683">
    <property type="entry name" value="SAM_OMT_II"/>
    <property type="match status" value="1"/>
</dbReference>
<dbReference type="SUPFAM" id="SSF53335">
    <property type="entry name" value="S-adenosyl-L-methionine-dependent methyltransferases"/>
    <property type="match status" value="1"/>
</dbReference>
<keyword evidence="1 5" id="KW-0489">Methyltransferase</keyword>
<evidence type="ECO:0000256" key="1">
    <source>
        <dbReference type="ARBA" id="ARBA00022603"/>
    </source>
</evidence>
<dbReference type="AlphaFoldDB" id="A0A6A5ZJF9"/>
<dbReference type="EMBL" id="ML977317">
    <property type="protein sequence ID" value="KAF2118391.1"/>
    <property type="molecule type" value="Genomic_DNA"/>
</dbReference>
<proteinExistence type="predicted"/>
<dbReference type="GO" id="GO:0008171">
    <property type="term" value="F:O-methyltransferase activity"/>
    <property type="evidence" value="ECO:0007669"/>
    <property type="project" value="InterPro"/>
</dbReference>
<dbReference type="InterPro" id="IPR029063">
    <property type="entry name" value="SAM-dependent_MTases_sf"/>
</dbReference>
<dbReference type="PANTHER" id="PTHR43712">
    <property type="entry name" value="PUTATIVE (AFU_ORTHOLOGUE AFUA_4G14580)-RELATED"/>
    <property type="match status" value="1"/>
</dbReference>
<dbReference type="Gene3D" id="3.40.50.150">
    <property type="entry name" value="Vaccinia Virus protein VP39"/>
    <property type="match status" value="1"/>
</dbReference>
<dbReference type="SUPFAM" id="SSF46785">
    <property type="entry name" value="Winged helix' DNA-binding domain"/>
    <property type="match status" value="1"/>
</dbReference>
<keyword evidence="2 5" id="KW-0808">Transferase</keyword>
<dbReference type="Proteomes" id="UP000799770">
    <property type="component" value="Unassembled WGS sequence"/>
</dbReference>
<evidence type="ECO:0000256" key="3">
    <source>
        <dbReference type="ARBA" id="ARBA00022691"/>
    </source>
</evidence>
<evidence type="ECO:0000256" key="2">
    <source>
        <dbReference type="ARBA" id="ARBA00022679"/>
    </source>
</evidence>
<keyword evidence="3" id="KW-0949">S-adenosyl-L-methionine</keyword>
<dbReference type="Pfam" id="PF00891">
    <property type="entry name" value="Methyltransf_2"/>
    <property type="match status" value="1"/>
</dbReference>
<name>A0A6A5ZJF9_9PLEO</name>
<dbReference type="Gene3D" id="1.10.10.10">
    <property type="entry name" value="Winged helix-like DNA-binding domain superfamily/Winged helix DNA-binding domain"/>
    <property type="match status" value="1"/>
</dbReference>
<dbReference type="InterPro" id="IPR016461">
    <property type="entry name" value="COMT-like"/>
</dbReference>
<dbReference type="PANTHER" id="PTHR43712:SF12">
    <property type="entry name" value="STERIGMATOCYSTIN 8-O-METHYLTRANSFERASE"/>
    <property type="match status" value="1"/>
</dbReference>